<proteinExistence type="predicted"/>
<keyword evidence="1" id="KW-0812">Transmembrane</keyword>
<evidence type="ECO:0000313" key="2">
    <source>
        <dbReference type="EMBL" id="MBB5102458.1"/>
    </source>
</evidence>
<protein>
    <submittedName>
        <fullName evidence="2">Uncharacterized protein</fullName>
    </submittedName>
</protein>
<gene>
    <name evidence="2" type="ORF">FHS40_001511</name>
</gene>
<evidence type="ECO:0000256" key="1">
    <source>
        <dbReference type="SAM" id="Phobius"/>
    </source>
</evidence>
<evidence type="ECO:0000313" key="3">
    <source>
        <dbReference type="Proteomes" id="UP000549009"/>
    </source>
</evidence>
<dbReference type="EMBL" id="JACHJD010000002">
    <property type="protein sequence ID" value="MBB5102458.1"/>
    <property type="molecule type" value="Genomic_DNA"/>
</dbReference>
<keyword evidence="1" id="KW-1133">Transmembrane helix</keyword>
<keyword evidence="1" id="KW-0472">Membrane</keyword>
<reference evidence="2 3" key="1">
    <citation type="submission" date="2020-08" db="EMBL/GenBank/DDBJ databases">
        <title>Genomic Encyclopedia of Type Strains, Phase III (KMG-III): the genomes of soil and plant-associated and newly described type strains.</title>
        <authorList>
            <person name="Whitman W."/>
        </authorList>
    </citation>
    <scope>NUCLEOTIDE SEQUENCE [LARGE SCALE GENOMIC DNA]</scope>
    <source>
        <strain evidence="2 3">CECT 3146</strain>
    </source>
</reference>
<sequence>MPESASSRPFLEIHIGGFHLVVQRVPVRLLAVLAAVTCSGFTAWWTSH</sequence>
<name>A0A7W8ASJ5_STRST</name>
<feature type="transmembrane region" description="Helical" evidence="1">
    <location>
        <begin position="27"/>
        <end position="45"/>
    </location>
</feature>
<dbReference type="AlphaFoldDB" id="A0A7W8ASJ5"/>
<accession>A0A7W8ASJ5</accession>
<comment type="caution">
    <text evidence="2">The sequence shown here is derived from an EMBL/GenBank/DDBJ whole genome shotgun (WGS) entry which is preliminary data.</text>
</comment>
<keyword evidence="3" id="KW-1185">Reference proteome</keyword>
<organism evidence="2 3">
    <name type="scientific">Streptomyces spectabilis</name>
    <dbReference type="NCBI Taxonomy" id="68270"/>
    <lineage>
        <taxon>Bacteria</taxon>
        <taxon>Bacillati</taxon>
        <taxon>Actinomycetota</taxon>
        <taxon>Actinomycetes</taxon>
        <taxon>Kitasatosporales</taxon>
        <taxon>Streptomycetaceae</taxon>
        <taxon>Streptomyces</taxon>
    </lineage>
</organism>
<dbReference type="Proteomes" id="UP000549009">
    <property type="component" value="Unassembled WGS sequence"/>
</dbReference>